<evidence type="ECO:0000313" key="3">
    <source>
        <dbReference type="Proteomes" id="UP000253744"/>
    </source>
</evidence>
<dbReference type="RefSeq" id="WP_114671467.1">
    <property type="nucleotide sequence ID" value="NZ_CP031158.1"/>
</dbReference>
<dbReference type="AlphaFoldDB" id="A0A345IFH9"/>
<feature type="transmembrane region" description="Helical" evidence="1">
    <location>
        <begin position="22"/>
        <end position="40"/>
    </location>
</feature>
<sequence length="99" mass="10665">MSWNLRWVAVAFGALRQGEESLGVGLGVGYVAVTVMLYAYGNFKPPADAAHEIEAWLLGLTDTFLPFVGGVGVDWAPEYGPGVLSEEQATLLFPDLHKL</sequence>
<name>A0A345IFH9_9DEIO</name>
<gene>
    <name evidence="2" type="ORF">DVJ83_03885</name>
</gene>
<protein>
    <submittedName>
        <fullName evidence="2">Uncharacterized protein</fullName>
    </submittedName>
</protein>
<dbReference type="Proteomes" id="UP000253744">
    <property type="component" value="Chromosome"/>
</dbReference>
<keyword evidence="1" id="KW-0472">Membrane</keyword>
<accession>A0A345IFH9</accession>
<reference evidence="2 3" key="1">
    <citation type="submission" date="2018-07" db="EMBL/GenBank/DDBJ databases">
        <title>Complete Genome and Methylome Analysis of Deinococcus wulumuqiensis NEB 479.</title>
        <authorList>
            <person name="Fomenkov A."/>
            <person name="Luyten Y."/>
            <person name="Vincze T."/>
            <person name="Anton B.P."/>
            <person name="Clark T."/>
            <person name="Roberts R.J."/>
            <person name="Morgan R.D."/>
        </authorList>
    </citation>
    <scope>NUCLEOTIDE SEQUENCE [LARGE SCALE GENOMIC DNA]</scope>
    <source>
        <strain evidence="2 3">NEB 479</strain>
    </source>
</reference>
<evidence type="ECO:0000313" key="2">
    <source>
        <dbReference type="EMBL" id="AXG98451.1"/>
    </source>
</evidence>
<keyword evidence="1" id="KW-1133">Transmembrane helix</keyword>
<organism evidence="2 3">
    <name type="scientific">Deinococcus wulumuqiensis</name>
    <dbReference type="NCBI Taxonomy" id="980427"/>
    <lineage>
        <taxon>Bacteria</taxon>
        <taxon>Thermotogati</taxon>
        <taxon>Deinococcota</taxon>
        <taxon>Deinococci</taxon>
        <taxon>Deinococcales</taxon>
        <taxon>Deinococcaceae</taxon>
        <taxon>Deinococcus</taxon>
    </lineage>
</organism>
<dbReference type="EMBL" id="CP031158">
    <property type="protein sequence ID" value="AXG98451.1"/>
    <property type="molecule type" value="Genomic_DNA"/>
</dbReference>
<keyword evidence="1" id="KW-0812">Transmembrane</keyword>
<dbReference type="KEGG" id="dwu:DVJ83_03885"/>
<proteinExistence type="predicted"/>
<evidence type="ECO:0000256" key="1">
    <source>
        <dbReference type="SAM" id="Phobius"/>
    </source>
</evidence>